<evidence type="ECO:0000313" key="5">
    <source>
        <dbReference type="Proteomes" id="UP001348817"/>
    </source>
</evidence>
<protein>
    <recommendedName>
        <fullName evidence="3">GAF domain-containing protein</fullName>
    </recommendedName>
</protein>
<dbReference type="InterPro" id="IPR029016">
    <property type="entry name" value="GAF-like_dom_sf"/>
</dbReference>
<dbReference type="SUPFAM" id="SSF55781">
    <property type="entry name" value="GAF domain-like"/>
    <property type="match status" value="1"/>
</dbReference>
<dbReference type="SMART" id="SM00065">
    <property type="entry name" value="GAF"/>
    <property type="match status" value="1"/>
</dbReference>
<keyword evidence="2" id="KW-0472">Membrane</keyword>
<reference evidence="4 5" key="1">
    <citation type="submission" date="2021-12" db="EMBL/GenBank/DDBJ databases">
        <title>Genome sequencing of bacteria with rrn-lacking chromosome and rrn-plasmid.</title>
        <authorList>
            <person name="Anda M."/>
            <person name="Iwasaki W."/>
        </authorList>
    </citation>
    <scope>NUCLEOTIDE SEQUENCE [LARGE SCALE GENOMIC DNA]</scope>
    <source>
        <strain evidence="4 5">DSM 100852</strain>
        <plasmid evidence="4 5">pFA5</plasmid>
    </source>
</reference>
<gene>
    <name evidence="4" type="ORF">FUAX_49780</name>
</gene>
<name>A0AAU9CKH0_9BACT</name>
<geneLocation type="plasmid" evidence="4 5">
    <name>pFA5</name>
</geneLocation>
<dbReference type="RefSeq" id="WP_338395865.1">
    <property type="nucleotide sequence ID" value="NZ_AP025319.1"/>
</dbReference>
<keyword evidence="1" id="KW-0175">Coiled coil</keyword>
<dbReference type="Gene3D" id="3.30.450.40">
    <property type="match status" value="1"/>
</dbReference>
<keyword evidence="4" id="KW-0614">Plasmid</keyword>
<dbReference type="InterPro" id="IPR003018">
    <property type="entry name" value="GAF"/>
</dbReference>
<evidence type="ECO:0000256" key="1">
    <source>
        <dbReference type="SAM" id="Coils"/>
    </source>
</evidence>
<keyword evidence="2" id="KW-1133">Transmembrane helix</keyword>
<evidence type="ECO:0000256" key="2">
    <source>
        <dbReference type="SAM" id="Phobius"/>
    </source>
</evidence>
<feature type="coiled-coil region" evidence="1">
    <location>
        <begin position="204"/>
        <end position="231"/>
    </location>
</feature>
<accession>A0AAU9CKH0</accession>
<keyword evidence="2" id="KW-0812">Transmembrane</keyword>
<dbReference type="Proteomes" id="UP001348817">
    <property type="component" value="Plasmid pFA5"/>
</dbReference>
<feature type="domain" description="GAF" evidence="3">
    <location>
        <begin position="244"/>
        <end position="399"/>
    </location>
</feature>
<dbReference type="EMBL" id="AP025319">
    <property type="protein sequence ID" value="BDD12546.1"/>
    <property type="molecule type" value="Genomic_DNA"/>
</dbReference>
<dbReference type="Pfam" id="PF13185">
    <property type="entry name" value="GAF_2"/>
    <property type="match status" value="1"/>
</dbReference>
<feature type="transmembrane region" description="Helical" evidence="2">
    <location>
        <begin position="167"/>
        <end position="185"/>
    </location>
</feature>
<keyword evidence="5" id="KW-1185">Reference proteome</keyword>
<evidence type="ECO:0000259" key="3">
    <source>
        <dbReference type="SMART" id="SM00065"/>
    </source>
</evidence>
<evidence type="ECO:0000313" key="4">
    <source>
        <dbReference type="EMBL" id="BDD12546.1"/>
    </source>
</evidence>
<feature type="transmembrane region" description="Helical" evidence="2">
    <location>
        <begin position="55"/>
        <end position="74"/>
    </location>
</feature>
<dbReference type="KEGG" id="fax:FUAX_49780"/>
<organism evidence="4 5">
    <name type="scientific">Fulvitalea axinellae</name>
    <dbReference type="NCBI Taxonomy" id="1182444"/>
    <lineage>
        <taxon>Bacteria</taxon>
        <taxon>Pseudomonadati</taxon>
        <taxon>Bacteroidota</taxon>
        <taxon>Cytophagia</taxon>
        <taxon>Cytophagales</taxon>
        <taxon>Persicobacteraceae</taxon>
        <taxon>Fulvitalea</taxon>
    </lineage>
</organism>
<feature type="transmembrane region" description="Helical" evidence="2">
    <location>
        <begin position="136"/>
        <end position="155"/>
    </location>
</feature>
<proteinExistence type="predicted"/>
<feature type="transmembrane region" description="Helical" evidence="2">
    <location>
        <begin position="105"/>
        <end position="124"/>
    </location>
</feature>
<feature type="transmembrane region" description="Helical" evidence="2">
    <location>
        <begin position="28"/>
        <end position="49"/>
    </location>
</feature>
<dbReference type="AlphaFoldDB" id="A0AAU9CKH0"/>
<sequence length="410" mass="46386">MYFFEKIKGFASKEGMSRDERASLETGNIWAVFGITASFGISVVLYFVYPNLAPYFLAITTIGIIYLLSVWLGVNSLFGRIFLATLSPFIFSEAHTANMHSTDGIIPGITLLQAAMIIMPWVLFNIKERVIQFSMITLSSVMTSVPIFRVGYLNSGIDNSVLYSESIHVFFMVVSFVVLLVSYLMNINSIKSLNDHNETLWSEMEEKQQDLEAQSNDLKKYVKQIEEQNKANEIRQWEVEGLANLANLLRNGDATLTDGSYLSALINYLEANQGAVYKLEEEGDDVFLTMMDCYAYGRKKFEEQRFLPGQGIVGQAYLERREVILTEIPQDYVRITSGLGEARPNCVIVVPCIYREKVWGMLELASFKVMGDVEERFLTEAGKEIAAYLSGLSTMELLRNQSEVKNKFLV</sequence>